<dbReference type="InterPro" id="IPR038330">
    <property type="entry name" value="TspO/MBR-related_sf"/>
</dbReference>
<keyword evidence="4 6" id="KW-1133">Transmembrane helix</keyword>
<evidence type="ECO:0000256" key="2">
    <source>
        <dbReference type="ARBA" id="ARBA00007524"/>
    </source>
</evidence>
<reference evidence="7 8" key="1">
    <citation type="submission" date="2024-06" db="EMBL/GenBank/DDBJ databases">
        <title>Genomic Encyclopedia of Type Strains, Phase IV (KMG-IV): sequencing the most valuable type-strain genomes for metagenomic binning, comparative biology and taxonomic classification.</title>
        <authorList>
            <person name="Goeker M."/>
        </authorList>
    </citation>
    <scope>NUCLEOTIDE SEQUENCE [LARGE SCALE GENOMIC DNA]</scope>
    <source>
        <strain evidence="7 8">DSM 21331</strain>
    </source>
</reference>
<dbReference type="Pfam" id="PF03073">
    <property type="entry name" value="TspO_MBR"/>
    <property type="match status" value="1"/>
</dbReference>
<proteinExistence type="inferred from homology"/>
<comment type="similarity">
    <text evidence="2">Belongs to the TspO/BZRP family.</text>
</comment>
<comment type="caution">
    <text evidence="7">The sequence shown here is derived from an EMBL/GenBank/DDBJ whole genome shotgun (WGS) entry which is preliminary data.</text>
</comment>
<feature type="transmembrane region" description="Helical" evidence="6">
    <location>
        <begin position="20"/>
        <end position="43"/>
    </location>
</feature>
<dbReference type="RefSeq" id="WP_354465505.1">
    <property type="nucleotide sequence ID" value="NZ_JBEPMM010000001.1"/>
</dbReference>
<feature type="transmembrane region" description="Helical" evidence="6">
    <location>
        <begin position="120"/>
        <end position="140"/>
    </location>
</feature>
<evidence type="ECO:0000256" key="4">
    <source>
        <dbReference type="ARBA" id="ARBA00022989"/>
    </source>
</evidence>
<evidence type="ECO:0000256" key="6">
    <source>
        <dbReference type="SAM" id="Phobius"/>
    </source>
</evidence>
<protein>
    <submittedName>
        <fullName evidence="7">Tryptophan-rich sensory protein</fullName>
    </submittedName>
</protein>
<name>A0ABV2L068_9HYPH</name>
<dbReference type="Proteomes" id="UP001549145">
    <property type="component" value="Unassembled WGS sequence"/>
</dbReference>
<evidence type="ECO:0000313" key="8">
    <source>
        <dbReference type="Proteomes" id="UP001549145"/>
    </source>
</evidence>
<dbReference type="PANTHER" id="PTHR10057">
    <property type="entry name" value="PERIPHERAL-TYPE BENZODIAZEPINE RECEPTOR"/>
    <property type="match status" value="1"/>
</dbReference>
<evidence type="ECO:0000313" key="7">
    <source>
        <dbReference type="EMBL" id="MET3691226.1"/>
    </source>
</evidence>
<dbReference type="PIRSF" id="PIRSF005859">
    <property type="entry name" value="PBR"/>
    <property type="match status" value="1"/>
</dbReference>
<feature type="transmembrane region" description="Helical" evidence="6">
    <location>
        <begin position="152"/>
        <end position="174"/>
    </location>
</feature>
<dbReference type="PANTHER" id="PTHR10057:SF0">
    <property type="entry name" value="TRANSLOCATOR PROTEIN"/>
    <property type="match status" value="1"/>
</dbReference>
<dbReference type="Gene3D" id="1.20.1260.100">
    <property type="entry name" value="TspO/MBR protein"/>
    <property type="match status" value="1"/>
</dbReference>
<dbReference type="InterPro" id="IPR004307">
    <property type="entry name" value="TspO_MBR"/>
</dbReference>
<keyword evidence="3 6" id="KW-0812">Transmembrane</keyword>
<keyword evidence="5 6" id="KW-0472">Membrane</keyword>
<dbReference type="CDD" id="cd15904">
    <property type="entry name" value="TSPO_MBR"/>
    <property type="match status" value="1"/>
</dbReference>
<gene>
    <name evidence="7" type="ORF">ABID43_000745</name>
</gene>
<organism evidence="7 8">
    <name type="scientific">Methylobacterium goesingense</name>
    <dbReference type="NCBI Taxonomy" id="243690"/>
    <lineage>
        <taxon>Bacteria</taxon>
        <taxon>Pseudomonadati</taxon>
        <taxon>Pseudomonadota</taxon>
        <taxon>Alphaproteobacteria</taxon>
        <taxon>Hyphomicrobiales</taxon>
        <taxon>Methylobacteriaceae</taxon>
        <taxon>Methylobacterium</taxon>
    </lineage>
</organism>
<dbReference type="EMBL" id="JBEPMM010000001">
    <property type="protein sequence ID" value="MET3691226.1"/>
    <property type="molecule type" value="Genomic_DNA"/>
</dbReference>
<accession>A0ABV2L068</accession>
<evidence type="ECO:0000256" key="1">
    <source>
        <dbReference type="ARBA" id="ARBA00004141"/>
    </source>
</evidence>
<feature type="transmembrane region" description="Helical" evidence="6">
    <location>
        <begin position="96"/>
        <end position="114"/>
    </location>
</feature>
<evidence type="ECO:0000256" key="3">
    <source>
        <dbReference type="ARBA" id="ARBA00022692"/>
    </source>
</evidence>
<keyword evidence="8" id="KW-1185">Reference proteome</keyword>
<feature type="transmembrane region" description="Helical" evidence="6">
    <location>
        <begin position="63"/>
        <end position="84"/>
    </location>
</feature>
<evidence type="ECO:0000256" key="5">
    <source>
        <dbReference type="ARBA" id="ARBA00023136"/>
    </source>
</evidence>
<sequence>MSRATASSPIHVPATPALALPWRLAAAILPVAATAVLGSAATGPNIEGWYAGLTKPSFNPPNWAFPVAWTILYAMIALSAFRLLGVKPRSGPTVGAWRLTLAAFAVQLALNAAWTPTFFAAHALGAALVVSAAMWVMILWTIRLSWGFDRVAAWLLVPYAAWVGFATVLTGAIWRLN</sequence>
<comment type="subcellular location">
    <subcellularLocation>
        <location evidence="1">Membrane</location>
        <topology evidence="1">Multi-pass membrane protein</topology>
    </subcellularLocation>
</comment>